<reference evidence="3" key="2">
    <citation type="journal article" date="2017" name="Stand. Genomic Sci.">
        <title>Complete genome sequence of the sulfur-oxidizing chemolithoautotrophic Sulfurovum lithotrophicum 42BKTT.</title>
        <authorList>
            <person name="Jeon W."/>
            <person name="Priscilla L."/>
            <person name="Park G."/>
            <person name="Lee H."/>
            <person name="Lee N."/>
            <person name="Lee D."/>
            <person name="Kwon H."/>
            <person name="Ahn I."/>
            <person name="Lee C."/>
            <person name="Lee H."/>
            <person name="Ahn J."/>
        </authorList>
    </citation>
    <scope>NUCLEOTIDE SEQUENCE [LARGE SCALE GENOMIC DNA]</scope>
    <source>
        <strain evidence="3">ATCC BAA-797 / 42BKT</strain>
    </source>
</reference>
<feature type="coiled-coil region" evidence="1">
    <location>
        <begin position="29"/>
        <end position="66"/>
    </location>
</feature>
<protein>
    <submittedName>
        <fullName evidence="2">Uncharacterized protein</fullName>
    </submittedName>
</protein>
<proteinExistence type="predicted"/>
<accession>A0A7U4M2U8</accession>
<keyword evidence="1" id="KW-0175">Coiled coil</keyword>
<dbReference type="EMBL" id="CP011308">
    <property type="protein sequence ID" value="AKF25805.1"/>
    <property type="molecule type" value="Genomic_DNA"/>
</dbReference>
<dbReference type="AlphaFoldDB" id="A0A7U4M2U8"/>
<keyword evidence="3" id="KW-1185">Reference proteome</keyword>
<dbReference type="PROSITE" id="PS51257">
    <property type="entry name" value="PROKAR_LIPOPROTEIN"/>
    <property type="match status" value="1"/>
</dbReference>
<dbReference type="RefSeq" id="WP_046551854.1">
    <property type="nucleotide sequence ID" value="NZ_CP011308.1"/>
</dbReference>
<gene>
    <name evidence="2" type="ORF">YH65_10705</name>
</gene>
<dbReference type="Proteomes" id="UP000034444">
    <property type="component" value="Chromosome"/>
</dbReference>
<sequence>MKHIFITIIFAGGLLLFSGCQESQKEHDAKVAQQAREELLKELKAKEEARQKKEAEIEKKSKLSQVGFRKTSDGKIIIDMNKTKSYFQGLAKQMKAKVEEMNKELESGNIDEKEAGIEVNQTHINIDLNKTKSFLDIMGKKMQGYVKEFESVVQELNDTSVKSK</sequence>
<name>A0A7U4M2U8_9BACT</name>
<evidence type="ECO:0000313" key="2">
    <source>
        <dbReference type="EMBL" id="AKF25805.1"/>
    </source>
</evidence>
<dbReference type="KEGG" id="slh:YH65_10705"/>
<evidence type="ECO:0000256" key="1">
    <source>
        <dbReference type="SAM" id="Coils"/>
    </source>
</evidence>
<organism evidence="2 3">
    <name type="scientific">Sulfurovum lithotrophicum</name>
    <dbReference type="NCBI Taxonomy" id="206403"/>
    <lineage>
        <taxon>Bacteria</taxon>
        <taxon>Pseudomonadati</taxon>
        <taxon>Campylobacterota</taxon>
        <taxon>Epsilonproteobacteria</taxon>
        <taxon>Campylobacterales</taxon>
        <taxon>Sulfurovaceae</taxon>
        <taxon>Sulfurovum</taxon>
    </lineage>
</organism>
<evidence type="ECO:0000313" key="3">
    <source>
        <dbReference type="Proteomes" id="UP000034444"/>
    </source>
</evidence>
<reference evidence="2 3" key="1">
    <citation type="submission" date="2015-04" db="EMBL/GenBank/DDBJ databases">
        <title>Complete genome sequence of Sulfurovum lithotrophicum ATCC BAA-797T.</title>
        <authorList>
            <person name="Ahn J."/>
            <person name="Park G."/>
            <person name="Jeon W."/>
            <person name="Jang Y."/>
            <person name="Jang M."/>
            <person name="Lee H."/>
            <person name="Lee H."/>
        </authorList>
    </citation>
    <scope>NUCLEOTIDE SEQUENCE [LARGE SCALE GENOMIC DNA]</scope>
    <source>
        <strain evidence="3">ATCC BAA-797 / 42BKT</strain>
    </source>
</reference>
<dbReference type="OrthoDB" id="5372869at2"/>